<dbReference type="STRING" id="45496.SAMN04488079_106193"/>
<evidence type="ECO:0000256" key="1">
    <source>
        <dbReference type="SAM" id="Phobius"/>
    </source>
</evidence>
<evidence type="ECO:0008006" key="4">
    <source>
        <dbReference type="Google" id="ProtNLM"/>
    </source>
</evidence>
<protein>
    <recommendedName>
        <fullName evidence="4">Acyltransferase family protein</fullName>
    </recommendedName>
</protein>
<evidence type="ECO:0000313" key="3">
    <source>
        <dbReference type="Proteomes" id="UP000198924"/>
    </source>
</evidence>
<organism evidence="2 3">
    <name type="scientific">Methylophaga sulfidovorans</name>
    <dbReference type="NCBI Taxonomy" id="45496"/>
    <lineage>
        <taxon>Bacteria</taxon>
        <taxon>Pseudomonadati</taxon>
        <taxon>Pseudomonadota</taxon>
        <taxon>Gammaproteobacteria</taxon>
        <taxon>Thiotrichales</taxon>
        <taxon>Piscirickettsiaceae</taxon>
        <taxon>Methylophaga</taxon>
    </lineage>
</organism>
<gene>
    <name evidence="2" type="ORF">SAMN04488079_106193</name>
</gene>
<dbReference type="EMBL" id="FOSH01000006">
    <property type="protein sequence ID" value="SFK21637.1"/>
    <property type="molecule type" value="Genomic_DNA"/>
</dbReference>
<keyword evidence="1" id="KW-0472">Membrane</keyword>
<proteinExistence type="predicted"/>
<keyword evidence="3" id="KW-1185">Reference proteome</keyword>
<keyword evidence="1" id="KW-1133">Transmembrane helix</keyword>
<dbReference type="AlphaFoldDB" id="A0A1I3XPR1"/>
<reference evidence="3" key="1">
    <citation type="submission" date="2016-10" db="EMBL/GenBank/DDBJ databases">
        <authorList>
            <person name="Varghese N."/>
            <person name="Submissions S."/>
        </authorList>
    </citation>
    <scope>NUCLEOTIDE SEQUENCE [LARGE SCALE GENOMIC DNA]</scope>
    <source>
        <strain evidence="3">DSM 11578</strain>
    </source>
</reference>
<sequence length="57" mass="6463">MRDHRIDLLRFIGLSMIIFAHVGPPSILFQLRNFDVPLMVLISGMSYCSGLMIPDTI</sequence>
<dbReference type="Proteomes" id="UP000198924">
    <property type="component" value="Unassembled WGS sequence"/>
</dbReference>
<name>A0A1I3XPR1_9GAMM</name>
<feature type="transmembrane region" description="Helical" evidence="1">
    <location>
        <begin position="7"/>
        <end position="24"/>
    </location>
</feature>
<keyword evidence="1" id="KW-0812">Transmembrane</keyword>
<evidence type="ECO:0000313" key="2">
    <source>
        <dbReference type="EMBL" id="SFK21637.1"/>
    </source>
</evidence>
<accession>A0A1I3XPR1</accession>